<dbReference type="InterPro" id="IPR039425">
    <property type="entry name" value="RNA_pol_sigma-70-like"/>
</dbReference>
<evidence type="ECO:0000256" key="3">
    <source>
        <dbReference type="ARBA" id="ARBA00023082"/>
    </source>
</evidence>
<evidence type="ECO:0000259" key="7">
    <source>
        <dbReference type="Pfam" id="PF04542"/>
    </source>
</evidence>
<dbReference type="Pfam" id="PF04542">
    <property type="entry name" value="Sigma70_r2"/>
    <property type="match status" value="1"/>
</dbReference>
<accession>A0A6B2JUE0</accession>
<keyword evidence="4 6" id="KW-0238">DNA-binding</keyword>
<keyword evidence="5 6" id="KW-0804">Transcription</keyword>
<dbReference type="SUPFAM" id="SSF88659">
    <property type="entry name" value="Sigma3 and sigma4 domains of RNA polymerase sigma factors"/>
    <property type="match status" value="1"/>
</dbReference>
<name>A0A6B2JUE0_9RHOB</name>
<evidence type="ECO:0000256" key="6">
    <source>
        <dbReference type="RuleBase" id="RU000716"/>
    </source>
</evidence>
<organism evidence="9 10">
    <name type="scientific">Pseudoroseicyclus tamaricis</name>
    <dbReference type="NCBI Taxonomy" id="2705421"/>
    <lineage>
        <taxon>Bacteria</taxon>
        <taxon>Pseudomonadati</taxon>
        <taxon>Pseudomonadota</taxon>
        <taxon>Alphaproteobacteria</taxon>
        <taxon>Rhodobacterales</taxon>
        <taxon>Paracoccaceae</taxon>
        <taxon>Pseudoroseicyclus</taxon>
    </lineage>
</organism>
<dbReference type="InterPro" id="IPR013249">
    <property type="entry name" value="RNA_pol_sigma70_r4_t2"/>
</dbReference>
<dbReference type="InterPro" id="IPR007627">
    <property type="entry name" value="RNA_pol_sigma70_r2"/>
</dbReference>
<dbReference type="InterPro" id="IPR036388">
    <property type="entry name" value="WH-like_DNA-bd_sf"/>
</dbReference>
<dbReference type="GO" id="GO:0003677">
    <property type="term" value="F:DNA binding"/>
    <property type="evidence" value="ECO:0007669"/>
    <property type="project" value="UniProtKB-KW"/>
</dbReference>
<dbReference type="NCBIfam" id="TIGR02937">
    <property type="entry name" value="sigma70-ECF"/>
    <property type="match status" value="1"/>
</dbReference>
<dbReference type="EMBL" id="JAAGAB010000001">
    <property type="protein sequence ID" value="NDU99783.1"/>
    <property type="molecule type" value="Genomic_DNA"/>
</dbReference>
<gene>
    <name evidence="9" type="ORF">GZA08_02185</name>
</gene>
<dbReference type="CDD" id="cd06171">
    <property type="entry name" value="Sigma70_r4"/>
    <property type="match status" value="1"/>
</dbReference>
<dbReference type="Proteomes" id="UP000474757">
    <property type="component" value="Unassembled WGS sequence"/>
</dbReference>
<dbReference type="Pfam" id="PF08281">
    <property type="entry name" value="Sigma70_r4_2"/>
    <property type="match status" value="1"/>
</dbReference>
<dbReference type="Gene3D" id="1.10.10.10">
    <property type="entry name" value="Winged helix-like DNA-binding domain superfamily/Winged helix DNA-binding domain"/>
    <property type="match status" value="1"/>
</dbReference>
<dbReference type="PROSITE" id="PS01063">
    <property type="entry name" value="SIGMA70_ECF"/>
    <property type="match status" value="1"/>
</dbReference>
<dbReference type="Gene3D" id="1.10.1740.10">
    <property type="match status" value="1"/>
</dbReference>
<keyword evidence="2 6" id="KW-0805">Transcription regulation</keyword>
<reference evidence="9 10" key="1">
    <citation type="submission" date="2020-02" db="EMBL/GenBank/DDBJ databases">
        <title>Pseudoroseicyclus tamarix, sp. nov., isolated from offshore sediment of a Tamarix chinensis forest.</title>
        <authorList>
            <person name="Gai Y."/>
        </authorList>
    </citation>
    <scope>NUCLEOTIDE SEQUENCE [LARGE SCALE GENOMIC DNA]</scope>
    <source>
        <strain evidence="9 10">CLL3-39</strain>
    </source>
</reference>
<dbReference type="GO" id="GO:0016987">
    <property type="term" value="F:sigma factor activity"/>
    <property type="evidence" value="ECO:0007669"/>
    <property type="project" value="UniProtKB-KW"/>
</dbReference>
<evidence type="ECO:0000256" key="4">
    <source>
        <dbReference type="ARBA" id="ARBA00023125"/>
    </source>
</evidence>
<dbReference type="GO" id="GO:0006352">
    <property type="term" value="P:DNA-templated transcription initiation"/>
    <property type="evidence" value="ECO:0007669"/>
    <property type="project" value="InterPro"/>
</dbReference>
<dbReference type="PANTHER" id="PTHR43133">
    <property type="entry name" value="RNA POLYMERASE ECF-TYPE SIGMA FACTO"/>
    <property type="match status" value="1"/>
</dbReference>
<keyword evidence="3 6" id="KW-0731">Sigma factor</keyword>
<dbReference type="SUPFAM" id="SSF88946">
    <property type="entry name" value="Sigma2 domain of RNA polymerase sigma factors"/>
    <property type="match status" value="1"/>
</dbReference>
<dbReference type="RefSeq" id="WP_163889555.1">
    <property type="nucleotide sequence ID" value="NZ_JAAFYS010000001.1"/>
</dbReference>
<evidence type="ECO:0000259" key="8">
    <source>
        <dbReference type="Pfam" id="PF08281"/>
    </source>
</evidence>
<keyword evidence="10" id="KW-1185">Reference proteome</keyword>
<evidence type="ECO:0000256" key="5">
    <source>
        <dbReference type="ARBA" id="ARBA00023163"/>
    </source>
</evidence>
<evidence type="ECO:0000313" key="10">
    <source>
        <dbReference type="Proteomes" id="UP000474757"/>
    </source>
</evidence>
<feature type="domain" description="RNA polymerase sigma-70 region 2" evidence="7">
    <location>
        <begin position="17"/>
        <end position="80"/>
    </location>
</feature>
<protein>
    <recommendedName>
        <fullName evidence="6">RNA polymerase sigma factor</fullName>
    </recommendedName>
</protein>
<feature type="domain" description="RNA polymerase sigma factor 70 region 4 type 2" evidence="8">
    <location>
        <begin position="106"/>
        <end position="156"/>
    </location>
</feature>
<proteinExistence type="inferred from homology"/>
<dbReference type="InterPro" id="IPR014284">
    <property type="entry name" value="RNA_pol_sigma-70_dom"/>
</dbReference>
<comment type="similarity">
    <text evidence="1 6">Belongs to the sigma-70 factor family. ECF subfamily.</text>
</comment>
<comment type="caution">
    <text evidence="9">The sequence shown here is derived from an EMBL/GenBank/DDBJ whole genome shotgun (WGS) entry which is preliminary data.</text>
</comment>
<dbReference type="InterPro" id="IPR013325">
    <property type="entry name" value="RNA_pol_sigma_r2"/>
</dbReference>
<evidence type="ECO:0000256" key="2">
    <source>
        <dbReference type="ARBA" id="ARBA00023015"/>
    </source>
</evidence>
<sequence length="172" mass="18924">MTTPDSVSDISDDIVAFIPALRAFGRSLTRNANDADDLVQETLMKAIGAAHSFKPGTNLRAWLFTIMRNTFYTNANRARRETTGAADCVSGLVTTPDTQEWSVRGRELMEAVDRLPHQFREMLILVVMLGESYEQSAVICNCAVGTVKSRVARARAMVIEDLGDSGPQRRSA</sequence>
<dbReference type="PANTHER" id="PTHR43133:SF25">
    <property type="entry name" value="RNA POLYMERASE SIGMA FACTOR RFAY-RELATED"/>
    <property type="match status" value="1"/>
</dbReference>
<dbReference type="AlphaFoldDB" id="A0A6B2JUE0"/>
<dbReference type="InterPro" id="IPR000838">
    <property type="entry name" value="RNA_pol_sigma70_ECF_CS"/>
</dbReference>
<evidence type="ECO:0000313" key="9">
    <source>
        <dbReference type="EMBL" id="NDU99783.1"/>
    </source>
</evidence>
<dbReference type="InterPro" id="IPR013324">
    <property type="entry name" value="RNA_pol_sigma_r3/r4-like"/>
</dbReference>
<evidence type="ECO:0000256" key="1">
    <source>
        <dbReference type="ARBA" id="ARBA00010641"/>
    </source>
</evidence>